<reference evidence="1 2" key="1">
    <citation type="submission" date="2018-09" db="EMBL/GenBank/DDBJ databases">
        <title>Genomic Encyclopedia of Archaeal and Bacterial Type Strains, Phase II (KMG-II): from individual species to whole genera.</title>
        <authorList>
            <person name="Goeker M."/>
        </authorList>
    </citation>
    <scope>NUCLEOTIDE SEQUENCE [LARGE SCALE GENOMIC DNA]</scope>
    <source>
        <strain evidence="1 2">DSM 16505</strain>
    </source>
</reference>
<sequence>MPAIKYLHFNGRSTDIGYDKDPNKCPYCHTKITPRKYNGYLNRSALEIIYVCSNDECQRTFIGIFEKTNNSYYFKKTTMGTHKPRVFSENIQELSSNFVEIYNQALTSENYNLAHISGIGYRKSLEFLIKDYLIKKHPDKTENIKSKFLGKCIKDDVDNQNLKDIAERAAWLGNDETHYVRKWESKDINDLKKLIDVSIHWIEMELLTEQYKSEME</sequence>
<evidence type="ECO:0000313" key="1">
    <source>
        <dbReference type="EMBL" id="RKF04043.1"/>
    </source>
</evidence>
<dbReference type="RefSeq" id="WP_211327795.1">
    <property type="nucleotide sequence ID" value="NZ_RAQM01000008.1"/>
</dbReference>
<keyword evidence="2" id="KW-1185">Reference proteome</keyword>
<dbReference type="EMBL" id="RAQM01000008">
    <property type="protein sequence ID" value="RKF04043.1"/>
    <property type="molecule type" value="Genomic_DNA"/>
</dbReference>
<organism evidence="1 2">
    <name type="scientific">Tenacibaculum lutimaris</name>
    <dbReference type="NCBI Taxonomy" id="285258"/>
    <lineage>
        <taxon>Bacteria</taxon>
        <taxon>Pseudomonadati</taxon>
        <taxon>Bacteroidota</taxon>
        <taxon>Flavobacteriia</taxon>
        <taxon>Flavobacteriales</taxon>
        <taxon>Flavobacteriaceae</taxon>
        <taxon>Tenacibaculum</taxon>
    </lineage>
</organism>
<dbReference type="AlphaFoldDB" id="A0A420E2A9"/>
<protein>
    <submittedName>
        <fullName evidence="1">Uncharacterized protein DUF4145</fullName>
    </submittedName>
</protein>
<name>A0A420E2A9_9FLAO</name>
<gene>
    <name evidence="1" type="ORF">C8N26_1675</name>
</gene>
<proteinExistence type="predicted"/>
<dbReference type="Proteomes" id="UP000285780">
    <property type="component" value="Unassembled WGS sequence"/>
</dbReference>
<comment type="caution">
    <text evidence="1">The sequence shown here is derived from an EMBL/GenBank/DDBJ whole genome shotgun (WGS) entry which is preliminary data.</text>
</comment>
<accession>A0A420E2A9</accession>
<evidence type="ECO:0000313" key="2">
    <source>
        <dbReference type="Proteomes" id="UP000285780"/>
    </source>
</evidence>